<protein>
    <submittedName>
        <fullName evidence="2">Uncharacterized protein</fullName>
    </submittedName>
</protein>
<feature type="compositionally biased region" description="Basic and acidic residues" evidence="1">
    <location>
        <begin position="1"/>
        <end position="25"/>
    </location>
</feature>
<evidence type="ECO:0000313" key="2">
    <source>
        <dbReference type="EMBL" id="UKJ88287.2"/>
    </source>
</evidence>
<feature type="region of interest" description="Disordered" evidence="1">
    <location>
        <begin position="1"/>
        <end position="70"/>
    </location>
</feature>
<gene>
    <name evidence="2" type="ORF">MACJ_000731</name>
</gene>
<evidence type="ECO:0000256" key="1">
    <source>
        <dbReference type="SAM" id="MobiDB-lite"/>
    </source>
</evidence>
<name>A0A976M5V9_THEOR</name>
<dbReference type="EMBL" id="CP056065">
    <property type="protein sequence ID" value="UKJ88287.2"/>
    <property type="molecule type" value="Genomic_DNA"/>
</dbReference>
<dbReference type="OrthoDB" id="362012at2759"/>
<proteinExistence type="predicted"/>
<sequence length="496" mass="55570">MVDGSKVDRLPSGEKNTESKLEKVSNNKTNTNEIHDKTLQLELPSRILKNSTKGKRRRKMKGKKSDKTVKQSVSFTVAELIEKSESSKEDSYESDGLNTSPECGTEFSSDKTSDSNNEQETLAISETTNFELNEIYDAIDSINKLCMNPIKMKIKKDYIETKCNATTTENTDERIYNADINIVLSSRKDATADTVYMSIGKEQSDDDEFKLRVENITDTSGPVTPKDSFACCNLFDFRKMDSDITKDSVRSLDKITTPSKTSDDKTDSSTPQGMCEVELSLKNPNVNVNVKASAYDNSNIEHSDSLCYDDENMDSMCESGYEVGSYYHEGSVKSETSNQSNISDISNIGGNFCKSSKKSSSVTDDCSENQELNEVDDIQDKTPYYGRTLFYRFHSHGNRTFSRSNSNISYPFPIKDPSCLSPYNLGFDSVASLHKSLNAPSEIIIKPPVTIGNSVSFRSKVDKCVLSEDKFITDSVFQINWLSTKKTRRKRSLLQC</sequence>
<feature type="region of interest" description="Disordered" evidence="1">
    <location>
        <begin position="84"/>
        <end position="120"/>
    </location>
</feature>
<accession>A0A976M5V9</accession>
<evidence type="ECO:0000313" key="3">
    <source>
        <dbReference type="Proteomes" id="UP000244803"/>
    </source>
</evidence>
<dbReference type="Proteomes" id="UP000244803">
    <property type="component" value="Chromosome 1"/>
</dbReference>
<feature type="compositionally biased region" description="Basic residues" evidence="1">
    <location>
        <begin position="52"/>
        <end position="62"/>
    </location>
</feature>
<dbReference type="AlphaFoldDB" id="A0A976M5V9"/>
<organism evidence="2 3">
    <name type="scientific">Theileria orientalis</name>
    <dbReference type="NCBI Taxonomy" id="68886"/>
    <lineage>
        <taxon>Eukaryota</taxon>
        <taxon>Sar</taxon>
        <taxon>Alveolata</taxon>
        <taxon>Apicomplexa</taxon>
        <taxon>Aconoidasida</taxon>
        <taxon>Piroplasmida</taxon>
        <taxon>Theileriidae</taxon>
        <taxon>Theileria</taxon>
    </lineage>
</organism>
<reference evidence="2" key="1">
    <citation type="submission" date="2022-07" db="EMBL/GenBank/DDBJ databases">
        <title>Evaluation of T. orientalis genome assembly methods using nanopore sequencing and analysis of variation between genomes.</title>
        <authorList>
            <person name="Yam J."/>
            <person name="Micallef M.L."/>
            <person name="Liu M."/>
            <person name="Djordjevic S.P."/>
            <person name="Bogema D.R."/>
            <person name="Jenkins C."/>
        </authorList>
    </citation>
    <scope>NUCLEOTIDE SEQUENCE</scope>
    <source>
        <strain evidence="2">Fish Creek</strain>
    </source>
</reference>